<evidence type="ECO:0000313" key="2">
    <source>
        <dbReference type="EMBL" id="KUJ11004.1"/>
    </source>
</evidence>
<accession>A0A194WTK2</accession>
<proteinExistence type="predicted"/>
<keyword evidence="3" id="KW-1185">Reference proteome</keyword>
<name>A0A194WTK2_MOLSC</name>
<protein>
    <submittedName>
        <fullName evidence="2">Uncharacterized protein</fullName>
    </submittedName>
</protein>
<dbReference type="KEGG" id="psco:LY89DRAFT_654631"/>
<sequence length="226" mass="26000">MISTNSPLIGKSSVVVTGETRQQGALSTVIADHFEPPVLNEKVKLDKVFNARNLQQICGIKIRWTSNLADYLMMRNDDTAVEIFHCAAFLRCHENSSLFPKGFIEETIQTLAILLPEHNKDVKTWFKSQQKLIDTAIFQLARECGQLKKSVRQIKNFVYWHDRLLILKQVFDEAEPSTASQWWNDRRKKVQWCTFWVAALVLLLTIFFGLLQGIEGALQVYKAFNP</sequence>
<evidence type="ECO:0000256" key="1">
    <source>
        <dbReference type="SAM" id="Phobius"/>
    </source>
</evidence>
<dbReference type="Proteomes" id="UP000070700">
    <property type="component" value="Unassembled WGS sequence"/>
</dbReference>
<dbReference type="EMBL" id="KQ947427">
    <property type="protein sequence ID" value="KUJ11004.1"/>
    <property type="molecule type" value="Genomic_DNA"/>
</dbReference>
<dbReference type="OrthoDB" id="5428890at2759"/>
<evidence type="ECO:0000313" key="3">
    <source>
        <dbReference type="Proteomes" id="UP000070700"/>
    </source>
</evidence>
<reference evidence="2 3" key="1">
    <citation type="submission" date="2015-10" db="EMBL/GenBank/DDBJ databases">
        <title>Full genome of DAOMC 229536 Phialocephala scopiformis, a fungal endophyte of spruce producing the potent anti-insectan compound rugulosin.</title>
        <authorList>
            <consortium name="DOE Joint Genome Institute"/>
            <person name="Walker A.K."/>
            <person name="Frasz S.L."/>
            <person name="Seifert K.A."/>
            <person name="Miller J.D."/>
            <person name="Mondo S.J."/>
            <person name="Labutti K."/>
            <person name="Lipzen A."/>
            <person name="Dockter R."/>
            <person name="Kennedy M."/>
            <person name="Grigoriev I.V."/>
            <person name="Spatafora J.W."/>
        </authorList>
    </citation>
    <scope>NUCLEOTIDE SEQUENCE [LARGE SCALE GENOMIC DNA]</scope>
    <source>
        <strain evidence="2 3">CBS 120377</strain>
    </source>
</reference>
<dbReference type="RefSeq" id="XP_018065359.1">
    <property type="nucleotide sequence ID" value="XM_018212310.1"/>
</dbReference>
<organism evidence="2 3">
    <name type="scientific">Mollisia scopiformis</name>
    <name type="common">Conifer needle endophyte fungus</name>
    <name type="synonym">Phialocephala scopiformis</name>
    <dbReference type="NCBI Taxonomy" id="149040"/>
    <lineage>
        <taxon>Eukaryota</taxon>
        <taxon>Fungi</taxon>
        <taxon>Dikarya</taxon>
        <taxon>Ascomycota</taxon>
        <taxon>Pezizomycotina</taxon>
        <taxon>Leotiomycetes</taxon>
        <taxon>Helotiales</taxon>
        <taxon>Mollisiaceae</taxon>
        <taxon>Mollisia</taxon>
    </lineage>
</organism>
<keyword evidence="1" id="KW-1133">Transmembrane helix</keyword>
<dbReference type="InParanoid" id="A0A194WTK2"/>
<dbReference type="AlphaFoldDB" id="A0A194WTK2"/>
<dbReference type="GeneID" id="28822036"/>
<keyword evidence="1" id="KW-0812">Transmembrane</keyword>
<gene>
    <name evidence="2" type="ORF">LY89DRAFT_654631</name>
</gene>
<feature type="transmembrane region" description="Helical" evidence="1">
    <location>
        <begin position="193"/>
        <end position="214"/>
    </location>
</feature>
<keyword evidence="1" id="KW-0472">Membrane</keyword>